<evidence type="ECO:0000313" key="6">
    <source>
        <dbReference type="Proteomes" id="UP000591626"/>
    </source>
</evidence>
<feature type="region of interest" description="Disordered" evidence="3">
    <location>
        <begin position="253"/>
        <end position="276"/>
    </location>
</feature>
<evidence type="ECO:0000256" key="3">
    <source>
        <dbReference type="SAM" id="MobiDB-lite"/>
    </source>
</evidence>
<reference evidence="5 6" key="1">
    <citation type="submission" date="2020-03" db="EMBL/GenBank/DDBJ databases">
        <title>Draft genome sequences of bacterial isolates from the female urobiome.</title>
        <authorList>
            <person name="Miller-Ensminger T."/>
            <person name="Wolfe A.J."/>
            <person name="Putonti C."/>
        </authorList>
    </citation>
    <scope>NUCLEOTIDE SEQUENCE [LARGE SCALE GENOMIC DNA]</scope>
    <source>
        <strain evidence="5 6">UMB8490</strain>
    </source>
</reference>
<protein>
    <submittedName>
        <fullName evidence="5">1-acyl-sn-glycerol-3-phosphate acyltransferase</fullName>
    </submittedName>
</protein>
<sequence>MKLRAYRGFNVPHRFTETPAHRIEAVERFYQGLVGTLRRAMRALNIDVTVIGAEHIPTEGGALIAGNHTGYADFILMGTGPYLRGERLVRFMAKQEVFDVPVLGRLLRKMHHVPVNRAHGSTAIAPAVERLRSGNLVGIFPEATISRSFELASFKTGAARIAHQAGVPLIPCVIWGSQRIWTKDLPKHFRNVPVIVRYGAPVELTGDAEADTAELKRQMQLLLDESRTEYTALAGPGTGEPWLPAALGGTAPTIEEADRIHAEERAEKAAKKGRKP</sequence>
<feature type="compositionally biased region" description="Basic and acidic residues" evidence="3">
    <location>
        <begin position="256"/>
        <end position="270"/>
    </location>
</feature>
<organism evidence="5 6">
    <name type="scientific">Corynebacterium coyleae</name>
    <dbReference type="NCBI Taxonomy" id="53374"/>
    <lineage>
        <taxon>Bacteria</taxon>
        <taxon>Bacillati</taxon>
        <taxon>Actinomycetota</taxon>
        <taxon>Actinomycetes</taxon>
        <taxon>Mycobacteriales</taxon>
        <taxon>Corynebacteriaceae</taxon>
        <taxon>Corynebacterium</taxon>
    </lineage>
</organism>
<dbReference type="PANTHER" id="PTHR10434:SF55">
    <property type="entry name" value="POSSIBLE ACYLTRANSFERASE"/>
    <property type="match status" value="1"/>
</dbReference>
<dbReference type="PANTHER" id="PTHR10434">
    <property type="entry name" value="1-ACYL-SN-GLYCEROL-3-PHOSPHATE ACYLTRANSFERASE"/>
    <property type="match status" value="1"/>
</dbReference>
<evidence type="ECO:0000256" key="1">
    <source>
        <dbReference type="ARBA" id="ARBA00022679"/>
    </source>
</evidence>
<keyword evidence="1" id="KW-0808">Transferase</keyword>
<dbReference type="CDD" id="cd07989">
    <property type="entry name" value="LPLAT_AGPAT-like"/>
    <property type="match status" value="1"/>
</dbReference>
<accession>A0AAP6XKG6</accession>
<dbReference type="GO" id="GO:0006654">
    <property type="term" value="P:phosphatidic acid biosynthetic process"/>
    <property type="evidence" value="ECO:0007669"/>
    <property type="project" value="TreeGrafter"/>
</dbReference>
<dbReference type="SMART" id="SM00563">
    <property type="entry name" value="PlsC"/>
    <property type="match status" value="1"/>
</dbReference>
<feature type="domain" description="Phospholipid/glycerol acyltransferase" evidence="4">
    <location>
        <begin position="62"/>
        <end position="177"/>
    </location>
</feature>
<dbReference type="InterPro" id="IPR002123">
    <property type="entry name" value="Plipid/glycerol_acylTrfase"/>
</dbReference>
<dbReference type="GO" id="GO:0003841">
    <property type="term" value="F:1-acylglycerol-3-phosphate O-acyltransferase activity"/>
    <property type="evidence" value="ECO:0007669"/>
    <property type="project" value="TreeGrafter"/>
</dbReference>
<dbReference type="EMBL" id="JAAUVV010000010">
    <property type="protein sequence ID" value="NJJ03969.1"/>
    <property type="molecule type" value="Genomic_DNA"/>
</dbReference>
<dbReference type="RefSeq" id="WP_070839560.1">
    <property type="nucleotide sequence ID" value="NZ_JAAUVV010000010.1"/>
</dbReference>
<dbReference type="AlphaFoldDB" id="A0AAP6XKG6"/>
<dbReference type="Pfam" id="PF01553">
    <property type="entry name" value="Acyltransferase"/>
    <property type="match status" value="1"/>
</dbReference>
<dbReference type="SUPFAM" id="SSF69593">
    <property type="entry name" value="Glycerol-3-phosphate (1)-acyltransferase"/>
    <property type="match status" value="1"/>
</dbReference>
<evidence type="ECO:0000313" key="5">
    <source>
        <dbReference type="EMBL" id="NJJ03969.1"/>
    </source>
</evidence>
<gene>
    <name evidence="5" type="ORF">HC138_06345</name>
</gene>
<evidence type="ECO:0000259" key="4">
    <source>
        <dbReference type="SMART" id="SM00563"/>
    </source>
</evidence>
<evidence type="ECO:0000256" key="2">
    <source>
        <dbReference type="ARBA" id="ARBA00023315"/>
    </source>
</evidence>
<comment type="caution">
    <text evidence="5">The sequence shown here is derived from an EMBL/GenBank/DDBJ whole genome shotgun (WGS) entry which is preliminary data.</text>
</comment>
<keyword evidence="2 5" id="KW-0012">Acyltransferase</keyword>
<dbReference type="Proteomes" id="UP000591626">
    <property type="component" value="Unassembled WGS sequence"/>
</dbReference>
<dbReference type="GO" id="GO:0005886">
    <property type="term" value="C:plasma membrane"/>
    <property type="evidence" value="ECO:0007669"/>
    <property type="project" value="TreeGrafter"/>
</dbReference>
<name>A0AAP6XKG6_9CORY</name>
<proteinExistence type="predicted"/>